<proteinExistence type="predicted"/>
<name>A0A2K1JMC6_PHYPA</name>
<dbReference type="Gramene" id="Pp3c13_14360V3.1">
    <property type="protein sequence ID" value="Pp3c13_14360V3.1"/>
    <property type="gene ID" value="Pp3c13_14360"/>
</dbReference>
<sequence>MWKKTQLNNLYIKIITPILFFRDNLSTTKLVKNPILHARTKYIKIQYLFIKDKASLKEIEVIYILNEEQQAYILTKPLKRIAFSYGPSILAIYPPLLIW</sequence>
<dbReference type="EnsemblPlants" id="Pp3c13_14360V3.1">
    <property type="protein sequence ID" value="Pp3c13_14360V3.1"/>
    <property type="gene ID" value="Pp3c13_14360"/>
</dbReference>
<dbReference type="EMBL" id="ABEU02000013">
    <property type="protein sequence ID" value="PNR42526.1"/>
    <property type="molecule type" value="Genomic_DNA"/>
</dbReference>
<dbReference type="InParanoid" id="A0A2K1JMC6"/>
<evidence type="ECO:0000313" key="2">
    <source>
        <dbReference type="EnsemblPlants" id="Pp3c13_14360V3.1"/>
    </source>
</evidence>
<gene>
    <name evidence="1" type="ORF">PHYPA_017356</name>
</gene>
<keyword evidence="3" id="KW-1185">Reference proteome</keyword>
<evidence type="ECO:0000313" key="3">
    <source>
        <dbReference type="Proteomes" id="UP000006727"/>
    </source>
</evidence>
<dbReference type="Proteomes" id="UP000006727">
    <property type="component" value="Chromosome 13"/>
</dbReference>
<reference evidence="1 3" key="2">
    <citation type="journal article" date="2018" name="Plant J.">
        <title>The Physcomitrella patens chromosome-scale assembly reveals moss genome structure and evolution.</title>
        <authorList>
            <person name="Lang D."/>
            <person name="Ullrich K.K."/>
            <person name="Murat F."/>
            <person name="Fuchs J."/>
            <person name="Jenkins J."/>
            <person name="Haas F.B."/>
            <person name="Piednoel M."/>
            <person name="Gundlach H."/>
            <person name="Van Bel M."/>
            <person name="Meyberg R."/>
            <person name="Vives C."/>
            <person name="Morata J."/>
            <person name="Symeonidi A."/>
            <person name="Hiss M."/>
            <person name="Muchero W."/>
            <person name="Kamisugi Y."/>
            <person name="Saleh O."/>
            <person name="Blanc G."/>
            <person name="Decker E.L."/>
            <person name="van Gessel N."/>
            <person name="Grimwood J."/>
            <person name="Hayes R.D."/>
            <person name="Graham S.W."/>
            <person name="Gunter L.E."/>
            <person name="McDaniel S.F."/>
            <person name="Hoernstein S.N.W."/>
            <person name="Larsson A."/>
            <person name="Li F.W."/>
            <person name="Perroud P.F."/>
            <person name="Phillips J."/>
            <person name="Ranjan P."/>
            <person name="Rokshar D.S."/>
            <person name="Rothfels C.J."/>
            <person name="Schneider L."/>
            <person name="Shu S."/>
            <person name="Stevenson D.W."/>
            <person name="Thummler F."/>
            <person name="Tillich M."/>
            <person name="Villarreal Aguilar J.C."/>
            <person name="Widiez T."/>
            <person name="Wong G.K."/>
            <person name="Wymore A."/>
            <person name="Zhang Y."/>
            <person name="Zimmer A.D."/>
            <person name="Quatrano R.S."/>
            <person name="Mayer K.F.X."/>
            <person name="Goodstein D."/>
            <person name="Casacuberta J.M."/>
            <person name="Vandepoele K."/>
            <person name="Reski R."/>
            <person name="Cuming A.C."/>
            <person name="Tuskan G.A."/>
            <person name="Maumus F."/>
            <person name="Salse J."/>
            <person name="Schmutz J."/>
            <person name="Rensing S.A."/>
        </authorList>
    </citation>
    <scope>NUCLEOTIDE SEQUENCE [LARGE SCALE GENOMIC DNA]</scope>
    <source>
        <strain evidence="2 3">cv. Gransden 2004</strain>
    </source>
</reference>
<dbReference type="AlphaFoldDB" id="A0A2K1JMC6"/>
<accession>A0A2K1JMC6</accession>
<dbReference type="CDD" id="cd09272">
    <property type="entry name" value="RNase_HI_RT_Ty1"/>
    <property type="match status" value="1"/>
</dbReference>
<organism evidence="1">
    <name type="scientific">Physcomitrium patens</name>
    <name type="common">Spreading-leaved earth moss</name>
    <name type="synonym">Physcomitrella patens</name>
    <dbReference type="NCBI Taxonomy" id="3218"/>
    <lineage>
        <taxon>Eukaryota</taxon>
        <taxon>Viridiplantae</taxon>
        <taxon>Streptophyta</taxon>
        <taxon>Embryophyta</taxon>
        <taxon>Bryophyta</taxon>
        <taxon>Bryophytina</taxon>
        <taxon>Bryopsida</taxon>
        <taxon>Funariidae</taxon>
        <taxon>Funariales</taxon>
        <taxon>Funariaceae</taxon>
        <taxon>Physcomitrium</taxon>
    </lineage>
</organism>
<reference evidence="1 3" key="1">
    <citation type="journal article" date="2008" name="Science">
        <title>The Physcomitrella genome reveals evolutionary insights into the conquest of land by plants.</title>
        <authorList>
            <person name="Rensing S."/>
            <person name="Lang D."/>
            <person name="Zimmer A."/>
            <person name="Terry A."/>
            <person name="Salamov A."/>
            <person name="Shapiro H."/>
            <person name="Nishiyama T."/>
            <person name="Perroud P.-F."/>
            <person name="Lindquist E."/>
            <person name="Kamisugi Y."/>
            <person name="Tanahashi T."/>
            <person name="Sakakibara K."/>
            <person name="Fujita T."/>
            <person name="Oishi K."/>
            <person name="Shin-I T."/>
            <person name="Kuroki Y."/>
            <person name="Toyoda A."/>
            <person name="Suzuki Y."/>
            <person name="Hashimoto A."/>
            <person name="Yamaguchi K."/>
            <person name="Sugano A."/>
            <person name="Kohara Y."/>
            <person name="Fujiyama A."/>
            <person name="Anterola A."/>
            <person name="Aoki S."/>
            <person name="Ashton N."/>
            <person name="Barbazuk W.B."/>
            <person name="Barker E."/>
            <person name="Bennetzen J."/>
            <person name="Bezanilla M."/>
            <person name="Blankenship R."/>
            <person name="Cho S.H."/>
            <person name="Dutcher S."/>
            <person name="Estelle M."/>
            <person name="Fawcett J.A."/>
            <person name="Gundlach H."/>
            <person name="Hanada K."/>
            <person name="Heyl A."/>
            <person name="Hicks K.A."/>
            <person name="Hugh J."/>
            <person name="Lohr M."/>
            <person name="Mayer K."/>
            <person name="Melkozernov A."/>
            <person name="Murata T."/>
            <person name="Nelson D."/>
            <person name="Pils B."/>
            <person name="Prigge M."/>
            <person name="Reiss B."/>
            <person name="Renner T."/>
            <person name="Rombauts S."/>
            <person name="Rushton P."/>
            <person name="Sanderfoot A."/>
            <person name="Schween G."/>
            <person name="Shiu S.-H."/>
            <person name="Stueber K."/>
            <person name="Theodoulou F.L."/>
            <person name="Tu H."/>
            <person name="Van de Peer Y."/>
            <person name="Verrier P.J."/>
            <person name="Waters E."/>
            <person name="Wood A."/>
            <person name="Yang L."/>
            <person name="Cove D."/>
            <person name="Cuming A."/>
            <person name="Hasebe M."/>
            <person name="Lucas S."/>
            <person name="Mishler D.B."/>
            <person name="Reski R."/>
            <person name="Grigoriev I."/>
            <person name="Quatrano R.S."/>
            <person name="Boore J.L."/>
        </authorList>
    </citation>
    <scope>NUCLEOTIDE SEQUENCE [LARGE SCALE GENOMIC DNA]</scope>
    <source>
        <strain evidence="2 3">cv. Gransden 2004</strain>
    </source>
</reference>
<evidence type="ECO:0000313" key="1">
    <source>
        <dbReference type="EMBL" id="PNR42526.1"/>
    </source>
</evidence>
<reference evidence="2" key="3">
    <citation type="submission" date="2020-12" db="UniProtKB">
        <authorList>
            <consortium name="EnsemblPlants"/>
        </authorList>
    </citation>
    <scope>IDENTIFICATION</scope>
</reference>
<dbReference type="STRING" id="3218.A0A2K1JMC6"/>
<protein>
    <submittedName>
        <fullName evidence="1 2">Uncharacterized protein</fullName>
    </submittedName>
</protein>